<accession>A0AAV4TN80</accession>
<feature type="compositionally biased region" description="Polar residues" evidence="1">
    <location>
        <begin position="1"/>
        <end position="11"/>
    </location>
</feature>
<comment type="caution">
    <text evidence="2">The sequence shown here is derived from an EMBL/GenBank/DDBJ whole genome shotgun (WGS) entry which is preliminary data.</text>
</comment>
<feature type="region of interest" description="Disordered" evidence="1">
    <location>
        <begin position="1"/>
        <end position="23"/>
    </location>
</feature>
<evidence type="ECO:0000313" key="3">
    <source>
        <dbReference type="Proteomes" id="UP001054945"/>
    </source>
</evidence>
<organism evidence="2 3">
    <name type="scientific">Caerostris extrusa</name>
    <name type="common">Bark spider</name>
    <name type="synonym">Caerostris bankana</name>
    <dbReference type="NCBI Taxonomy" id="172846"/>
    <lineage>
        <taxon>Eukaryota</taxon>
        <taxon>Metazoa</taxon>
        <taxon>Ecdysozoa</taxon>
        <taxon>Arthropoda</taxon>
        <taxon>Chelicerata</taxon>
        <taxon>Arachnida</taxon>
        <taxon>Araneae</taxon>
        <taxon>Araneomorphae</taxon>
        <taxon>Entelegynae</taxon>
        <taxon>Araneoidea</taxon>
        <taxon>Araneidae</taxon>
        <taxon>Caerostris</taxon>
    </lineage>
</organism>
<evidence type="ECO:0000256" key="1">
    <source>
        <dbReference type="SAM" id="MobiDB-lite"/>
    </source>
</evidence>
<reference evidence="2 3" key="1">
    <citation type="submission" date="2021-06" db="EMBL/GenBank/DDBJ databases">
        <title>Caerostris extrusa draft genome.</title>
        <authorList>
            <person name="Kono N."/>
            <person name="Arakawa K."/>
        </authorList>
    </citation>
    <scope>NUCLEOTIDE SEQUENCE [LARGE SCALE GENOMIC DNA]</scope>
</reference>
<dbReference type="Proteomes" id="UP001054945">
    <property type="component" value="Unassembled WGS sequence"/>
</dbReference>
<dbReference type="AlphaFoldDB" id="A0AAV4TN80"/>
<proteinExistence type="predicted"/>
<keyword evidence="3" id="KW-1185">Reference proteome</keyword>
<sequence>MGTPFLSSPSQGKLIPQIKKRNSRAPDAWQKLAGVRKNPGISWIYLPLQVISQTTDSKRSSKRSFDRRRHVPHTRRWLKRASAEHLPSHNLEAIRLPTERALQKEGTELTLPSIGKHSK</sequence>
<gene>
    <name evidence="2" type="ORF">CEXT_140001</name>
</gene>
<dbReference type="EMBL" id="BPLR01011416">
    <property type="protein sequence ID" value="GIY46427.1"/>
    <property type="molecule type" value="Genomic_DNA"/>
</dbReference>
<evidence type="ECO:0000313" key="2">
    <source>
        <dbReference type="EMBL" id="GIY46427.1"/>
    </source>
</evidence>
<protein>
    <submittedName>
        <fullName evidence="2">Uncharacterized protein</fullName>
    </submittedName>
</protein>
<name>A0AAV4TN80_CAEEX</name>